<proteinExistence type="inferred from homology"/>
<sequence>MADVQSLRALLQQTSIDDHDEIIKACNAILKKSKTDPEAQHIKAVALLKQDRFEDAIRVIEDGGHILKQRASLEWAYALYKSGKLDQAIEVAAASDRGRGAKHVEAQAAYRAEQFQRTKTIYEELYGDRSASAQEHTDLRINMTAADAQRQWAGHATCSQRPRPSVDDLEVFETTYNIACEYIARGELDQARQLLGRAKGYLELCKSSEDLSPEDKRAELLPIAVQELYVALRQEKLDDAEAIAKEISISDHSDRPFEYQSRILNQNSNAIELLVHKYDGVARSTSKLLSQQDFATLSKDINSLSVFNVAAYTRNKTGRTAINQTLSLLEKRPFDIGLILLAVKLYIDEGNVSSAVSALESFLKRLSESTSESDQEIRFNPGLISVLIALYKLQGRKRQINSELANAAAYWRKRSQQEQPSSLLRAAATSLLQSHDPSDLRTASEIFETLHAIDPTDRIATAGYVASHATSSPSRVQNEISTLSPIQDLISEIDVAALEAAGIPSTCAPTATTSRKRRSEADKEKQTAPKRKRIRKSRLPKDYDPDKKPDPERWLPLRDRSTYRPKGKKGKQKAAERTQGGVVHEKAEETVSPAAGVVQQKSHGGGGGGGAKKKKKVKGKR</sequence>
<evidence type="ECO:0000256" key="1">
    <source>
        <dbReference type="ARBA" id="ARBA00004240"/>
    </source>
</evidence>
<name>A0AAF0DNB9_9EURO</name>
<evidence type="ECO:0000256" key="10">
    <source>
        <dbReference type="SAM" id="MobiDB-lite"/>
    </source>
</evidence>
<dbReference type="InterPro" id="IPR031545">
    <property type="entry name" value="SRP72_TPR-like"/>
</dbReference>
<dbReference type="AlphaFoldDB" id="A0AAF0DNB9"/>
<evidence type="ECO:0000256" key="4">
    <source>
        <dbReference type="ARBA" id="ARBA00018350"/>
    </source>
</evidence>
<organism evidence="12 13">
    <name type="scientific">Emydomyces testavorans</name>
    <dbReference type="NCBI Taxonomy" id="2070801"/>
    <lineage>
        <taxon>Eukaryota</taxon>
        <taxon>Fungi</taxon>
        <taxon>Dikarya</taxon>
        <taxon>Ascomycota</taxon>
        <taxon>Pezizomycotina</taxon>
        <taxon>Eurotiomycetes</taxon>
        <taxon>Eurotiomycetidae</taxon>
        <taxon>Onygenales</taxon>
        <taxon>Nannizziopsiaceae</taxon>
        <taxon>Emydomyces</taxon>
    </lineage>
</organism>
<dbReference type="Gene3D" id="1.25.40.10">
    <property type="entry name" value="Tetratricopeptide repeat domain"/>
    <property type="match status" value="1"/>
</dbReference>
<evidence type="ECO:0000256" key="2">
    <source>
        <dbReference type="ARBA" id="ARBA00004496"/>
    </source>
</evidence>
<keyword evidence="7 9" id="KW-0733">Signal recognition particle</keyword>
<evidence type="ECO:0000256" key="8">
    <source>
        <dbReference type="ARBA" id="ARBA00023274"/>
    </source>
</evidence>
<dbReference type="Pfam" id="PF17004">
    <property type="entry name" value="SRP_TPR_like"/>
    <property type="match status" value="1"/>
</dbReference>
<gene>
    <name evidence="12" type="primary">srp72</name>
    <name evidence="12" type="ORF">PRK78_007221</name>
</gene>
<dbReference type="FunFam" id="1.25.40.10:FF:000512">
    <property type="entry name" value="Signal recognition particle subunit SRP72"/>
    <property type="match status" value="1"/>
</dbReference>
<dbReference type="GO" id="GO:0005783">
    <property type="term" value="C:endoplasmic reticulum"/>
    <property type="evidence" value="ECO:0007669"/>
    <property type="project" value="UniProtKB-SubCell"/>
</dbReference>
<feature type="domain" description="Signal recognition particle SRP72 subunit RNA-binding" evidence="11">
    <location>
        <begin position="517"/>
        <end position="565"/>
    </location>
</feature>
<evidence type="ECO:0000259" key="11">
    <source>
        <dbReference type="Pfam" id="PF08492"/>
    </source>
</evidence>
<keyword evidence="6" id="KW-0256">Endoplasmic reticulum</keyword>
<keyword evidence="5 9" id="KW-0963">Cytoplasm</keyword>
<dbReference type="EMBL" id="CP120631">
    <property type="protein sequence ID" value="WEW61727.1"/>
    <property type="molecule type" value="Genomic_DNA"/>
</dbReference>
<dbReference type="GO" id="GO:0043022">
    <property type="term" value="F:ribosome binding"/>
    <property type="evidence" value="ECO:0007669"/>
    <property type="project" value="TreeGrafter"/>
</dbReference>
<dbReference type="InterPro" id="IPR026270">
    <property type="entry name" value="SRP72"/>
</dbReference>
<dbReference type="Proteomes" id="UP001219355">
    <property type="component" value="Chromosome 5"/>
</dbReference>
<evidence type="ECO:0000313" key="13">
    <source>
        <dbReference type="Proteomes" id="UP001219355"/>
    </source>
</evidence>
<dbReference type="InterPro" id="IPR013699">
    <property type="entry name" value="Signal_recog_part_SRP72_RNA-bd"/>
</dbReference>
<feature type="compositionally biased region" description="Basic residues" evidence="10">
    <location>
        <begin position="528"/>
        <end position="538"/>
    </location>
</feature>
<feature type="compositionally biased region" description="Basic residues" evidence="10">
    <location>
        <begin position="611"/>
        <end position="621"/>
    </location>
</feature>
<dbReference type="GO" id="GO:0005786">
    <property type="term" value="C:signal recognition particle, endoplasmic reticulum targeting"/>
    <property type="evidence" value="ECO:0007669"/>
    <property type="project" value="UniProtKB-UniRule"/>
</dbReference>
<comment type="subcellular location">
    <subcellularLocation>
        <location evidence="2 9">Cytoplasm</location>
    </subcellularLocation>
    <subcellularLocation>
        <location evidence="1">Endoplasmic reticulum</location>
    </subcellularLocation>
</comment>
<evidence type="ECO:0000256" key="7">
    <source>
        <dbReference type="ARBA" id="ARBA00023135"/>
    </source>
</evidence>
<dbReference type="GO" id="GO:0008312">
    <property type="term" value="F:7S RNA binding"/>
    <property type="evidence" value="ECO:0007669"/>
    <property type="project" value="InterPro"/>
</dbReference>
<reference evidence="12" key="1">
    <citation type="submission" date="2023-03" db="EMBL/GenBank/DDBJ databases">
        <title>Emydomyces testavorans Genome Sequence.</title>
        <authorList>
            <person name="Hoyer L."/>
        </authorList>
    </citation>
    <scope>NUCLEOTIDE SEQUENCE</scope>
    <source>
        <strain evidence="12">16-2883</strain>
    </source>
</reference>
<protein>
    <recommendedName>
        <fullName evidence="4 9">Signal recognition particle subunit SRP72</fullName>
    </recommendedName>
</protein>
<keyword evidence="13" id="KW-1185">Reference proteome</keyword>
<evidence type="ECO:0000256" key="6">
    <source>
        <dbReference type="ARBA" id="ARBA00022824"/>
    </source>
</evidence>
<comment type="similarity">
    <text evidence="3 9">Belongs to the SRP72 family.</text>
</comment>
<dbReference type="PIRSF" id="PIRSF038922">
    <property type="entry name" value="SRP72"/>
    <property type="match status" value="1"/>
</dbReference>
<evidence type="ECO:0000313" key="12">
    <source>
        <dbReference type="EMBL" id="WEW61727.1"/>
    </source>
</evidence>
<dbReference type="Pfam" id="PF08492">
    <property type="entry name" value="SRP72"/>
    <property type="match status" value="1"/>
</dbReference>
<evidence type="ECO:0000256" key="9">
    <source>
        <dbReference type="PIRNR" id="PIRNR038922"/>
    </source>
</evidence>
<feature type="region of interest" description="Disordered" evidence="10">
    <location>
        <begin position="506"/>
        <end position="621"/>
    </location>
</feature>
<feature type="compositionally biased region" description="Basic residues" evidence="10">
    <location>
        <begin position="563"/>
        <end position="572"/>
    </location>
</feature>
<accession>A0AAF0DNB9</accession>
<dbReference type="GO" id="GO:0006614">
    <property type="term" value="P:SRP-dependent cotranslational protein targeting to membrane"/>
    <property type="evidence" value="ECO:0007669"/>
    <property type="project" value="UniProtKB-UniRule"/>
</dbReference>
<feature type="compositionally biased region" description="Basic and acidic residues" evidence="10">
    <location>
        <begin position="539"/>
        <end position="562"/>
    </location>
</feature>
<comment type="function">
    <text evidence="9">Component of the signal recognition particle (SRP) complex, a ribonucleoprotein complex that mediates the cotranslational targeting of secretory and membrane proteins to the endoplasmic reticulum (ER).</text>
</comment>
<dbReference type="PANTHER" id="PTHR14094">
    <property type="entry name" value="SIGNAL RECOGNITION PARTICLE 72"/>
    <property type="match status" value="1"/>
</dbReference>
<evidence type="ECO:0000256" key="3">
    <source>
        <dbReference type="ARBA" id="ARBA00007676"/>
    </source>
</evidence>
<dbReference type="SUPFAM" id="SSF48452">
    <property type="entry name" value="TPR-like"/>
    <property type="match status" value="1"/>
</dbReference>
<keyword evidence="8 9" id="KW-0687">Ribonucleoprotein</keyword>
<dbReference type="PANTHER" id="PTHR14094:SF9">
    <property type="entry name" value="SIGNAL RECOGNITION PARTICLE SUBUNIT SRP72"/>
    <property type="match status" value="1"/>
</dbReference>
<evidence type="ECO:0000256" key="5">
    <source>
        <dbReference type="ARBA" id="ARBA00022490"/>
    </source>
</evidence>
<dbReference type="InterPro" id="IPR011990">
    <property type="entry name" value="TPR-like_helical_dom_sf"/>
</dbReference>